<evidence type="ECO:0000313" key="2">
    <source>
        <dbReference type="EMBL" id="RKI02665.1"/>
    </source>
</evidence>
<dbReference type="RefSeq" id="WP_120583363.1">
    <property type="nucleotide sequence ID" value="NZ_RAWI01000202.1"/>
</dbReference>
<dbReference type="Proteomes" id="UP000278907">
    <property type="component" value="Unassembled WGS sequence"/>
</dbReference>
<protein>
    <recommendedName>
        <fullName evidence="4">TolA protein</fullName>
    </recommendedName>
</protein>
<feature type="compositionally biased region" description="Polar residues" evidence="1">
    <location>
        <begin position="246"/>
        <end position="256"/>
    </location>
</feature>
<accession>A0ABX9QD54</accession>
<gene>
    <name evidence="2" type="ORF">D7Y13_23990</name>
</gene>
<feature type="compositionally biased region" description="Basic and acidic residues" evidence="1">
    <location>
        <begin position="46"/>
        <end position="66"/>
    </location>
</feature>
<feature type="region of interest" description="Disordered" evidence="1">
    <location>
        <begin position="200"/>
        <end position="256"/>
    </location>
</feature>
<evidence type="ECO:0000256" key="1">
    <source>
        <dbReference type="SAM" id="MobiDB-lite"/>
    </source>
</evidence>
<proteinExistence type="predicted"/>
<organism evidence="2 3">
    <name type="scientific">Corallococcus praedator</name>
    <dbReference type="NCBI Taxonomy" id="2316724"/>
    <lineage>
        <taxon>Bacteria</taxon>
        <taxon>Pseudomonadati</taxon>
        <taxon>Myxococcota</taxon>
        <taxon>Myxococcia</taxon>
        <taxon>Myxococcales</taxon>
        <taxon>Cystobacterineae</taxon>
        <taxon>Myxococcaceae</taxon>
        <taxon>Corallococcus</taxon>
    </lineage>
</organism>
<feature type="compositionally biased region" description="Low complexity" evidence="1">
    <location>
        <begin position="141"/>
        <end position="157"/>
    </location>
</feature>
<name>A0ABX9QD54_9BACT</name>
<sequence>MKSRTVWLTAGVAALMVGTACQDGDRTRQDSTRAAPGQEVEQAQARSEEAFDSARDAQKEASRQQREAASAQEDLQRKQQELQEAQATAQKESQEAQASQQQAQARTQQAQSEAQQAQASALDAQRRLQQGLTPSREVVGQNAPVAAPVANAQPAAQDSQISGEVLSASAREVLLSQGGEPQLRLQVGPTTQVRVDGRAASAADIQEGAQVRASYRTDANSGEPQALRIDATSRAQPAAPAAPESGESTPGATTPQ</sequence>
<comment type="caution">
    <text evidence="2">The sequence shown here is derived from an EMBL/GenBank/DDBJ whole genome shotgun (WGS) entry which is preliminary data.</text>
</comment>
<reference evidence="2 3" key="1">
    <citation type="submission" date="2018-09" db="EMBL/GenBank/DDBJ databases">
        <authorList>
            <person name="Livingstone P.G."/>
            <person name="Whitworth D.E."/>
        </authorList>
    </citation>
    <scope>NUCLEOTIDE SEQUENCE [LARGE SCALE GENOMIC DNA]</scope>
    <source>
        <strain evidence="2 3">CA031B</strain>
    </source>
</reference>
<feature type="compositionally biased region" description="Low complexity" evidence="1">
    <location>
        <begin position="82"/>
        <end position="130"/>
    </location>
</feature>
<dbReference type="EMBL" id="RAWI01000202">
    <property type="protein sequence ID" value="RKI02665.1"/>
    <property type="molecule type" value="Genomic_DNA"/>
</dbReference>
<feature type="region of interest" description="Disordered" evidence="1">
    <location>
        <begin position="20"/>
        <end position="163"/>
    </location>
</feature>
<keyword evidence="3" id="KW-1185">Reference proteome</keyword>
<evidence type="ECO:0000313" key="3">
    <source>
        <dbReference type="Proteomes" id="UP000278907"/>
    </source>
</evidence>
<evidence type="ECO:0008006" key="4">
    <source>
        <dbReference type="Google" id="ProtNLM"/>
    </source>
</evidence>
<dbReference type="PROSITE" id="PS51257">
    <property type="entry name" value="PROKAR_LIPOPROTEIN"/>
    <property type="match status" value="1"/>
</dbReference>